<evidence type="ECO:0000313" key="2">
    <source>
        <dbReference type="WBParaSite" id="PS1159_v2.g7333.t1"/>
    </source>
</evidence>
<proteinExistence type="predicted"/>
<organism evidence="1 2">
    <name type="scientific">Panagrolaimus sp. PS1159</name>
    <dbReference type="NCBI Taxonomy" id="55785"/>
    <lineage>
        <taxon>Eukaryota</taxon>
        <taxon>Metazoa</taxon>
        <taxon>Ecdysozoa</taxon>
        <taxon>Nematoda</taxon>
        <taxon>Chromadorea</taxon>
        <taxon>Rhabditida</taxon>
        <taxon>Tylenchina</taxon>
        <taxon>Panagrolaimomorpha</taxon>
        <taxon>Panagrolaimoidea</taxon>
        <taxon>Panagrolaimidae</taxon>
        <taxon>Panagrolaimus</taxon>
    </lineage>
</organism>
<sequence length="91" mass="10405">MSDESSSSSGENEYVVEKILNKKGYGKSLRYLIKWQGYDDTSNTWEPVENCGCPDLIKKFEEDHAKTNRKSKKSEKPAARLSIREKTKSAE</sequence>
<protein>
    <submittedName>
        <fullName evidence="2">Chromo domain-containing protein</fullName>
    </submittedName>
</protein>
<dbReference type="Proteomes" id="UP000887580">
    <property type="component" value="Unplaced"/>
</dbReference>
<reference evidence="2" key="1">
    <citation type="submission" date="2022-11" db="UniProtKB">
        <authorList>
            <consortium name="WormBaseParasite"/>
        </authorList>
    </citation>
    <scope>IDENTIFICATION</scope>
</reference>
<accession>A0AC35GQE5</accession>
<name>A0AC35GQE5_9BILA</name>
<dbReference type="WBParaSite" id="PS1159_v2.g7333.t1">
    <property type="protein sequence ID" value="PS1159_v2.g7333.t1"/>
    <property type="gene ID" value="PS1159_v2.g7333"/>
</dbReference>
<evidence type="ECO:0000313" key="1">
    <source>
        <dbReference type="Proteomes" id="UP000887580"/>
    </source>
</evidence>